<dbReference type="Proteomes" id="UP000316621">
    <property type="component" value="Chromosome 2"/>
</dbReference>
<reference evidence="1 2" key="1">
    <citation type="journal article" date="2018" name="Science">
        <title>The opium poppy genome and morphinan production.</title>
        <authorList>
            <person name="Guo L."/>
            <person name="Winzer T."/>
            <person name="Yang X."/>
            <person name="Li Y."/>
            <person name="Ning Z."/>
            <person name="He Z."/>
            <person name="Teodor R."/>
            <person name="Lu Y."/>
            <person name="Bowser T.A."/>
            <person name="Graham I.A."/>
            <person name="Ye K."/>
        </authorList>
    </citation>
    <scope>NUCLEOTIDE SEQUENCE [LARGE SCALE GENOMIC DNA]</scope>
    <source>
        <strain evidence="2">cv. HN1</strain>
        <tissue evidence="1">Leaves</tissue>
    </source>
</reference>
<name>A0A4Y7IWX1_PAPSO</name>
<dbReference type="OrthoDB" id="10473713at2759"/>
<dbReference type="Gramene" id="RZC52212">
    <property type="protein sequence ID" value="RZC52212"/>
    <property type="gene ID" value="C5167_020634"/>
</dbReference>
<accession>A0A4Y7IWX1</accession>
<sequence>MGPSLPGQYFPLFQMPLMSSCVMPLPGMCQLKVGGTILATLGVPRNLLARMVTFGAASEAKVDMPIARFLLCFEMEDNTGSTVFVTMDSEVQKLVRHTAYVLIEGSYVYLLSLFLAKFA</sequence>
<evidence type="ECO:0000313" key="2">
    <source>
        <dbReference type="Proteomes" id="UP000316621"/>
    </source>
</evidence>
<organism evidence="1 2">
    <name type="scientific">Papaver somniferum</name>
    <name type="common">Opium poppy</name>
    <dbReference type="NCBI Taxonomy" id="3469"/>
    <lineage>
        <taxon>Eukaryota</taxon>
        <taxon>Viridiplantae</taxon>
        <taxon>Streptophyta</taxon>
        <taxon>Embryophyta</taxon>
        <taxon>Tracheophyta</taxon>
        <taxon>Spermatophyta</taxon>
        <taxon>Magnoliopsida</taxon>
        <taxon>Ranunculales</taxon>
        <taxon>Papaveraceae</taxon>
        <taxon>Papaveroideae</taxon>
        <taxon>Papaver</taxon>
    </lineage>
</organism>
<dbReference type="AlphaFoldDB" id="A0A4Y7IWX1"/>
<gene>
    <name evidence="1" type="ORF">C5167_020634</name>
</gene>
<proteinExistence type="predicted"/>
<dbReference type="EMBL" id="CM010716">
    <property type="protein sequence ID" value="RZC52212.1"/>
    <property type="molecule type" value="Genomic_DNA"/>
</dbReference>
<protein>
    <submittedName>
        <fullName evidence="1">Uncharacterized protein</fullName>
    </submittedName>
</protein>
<evidence type="ECO:0000313" key="1">
    <source>
        <dbReference type="EMBL" id="RZC52212.1"/>
    </source>
</evidence>
<keyword evidence="2" id="KW-1185">Reference proteome</keyword>